<dbReference type="Pfam" id="PF02128">
    <property type="entry name" value="Peptidase_M36"/>
    <property type="match status" value="1"/>
</dbReference>
<dbReference type="InterPro" id="IPR008979">
    <property type="entry name" value="Galactose-bd-like_sf"/>
</dbReference>
<keyword evidence="8" id="KW-0862">Zinc</keyword>
<evidence type="ECO:0000313" key="13">
    <source>
        <dbReference type="EMBL" id="GAA4128491.1"/>
    </source>
</evidence>
<protein>
    <recommendedName>
        <fullName evidence="12">F5/8 type C domain-containing protein</fullName>
    </recommendedName>
</protein>
<keyword evidence="6" id="KW-0479">Metal-binding</keyword>
<feature type="domain" description="F5/8 type C" evidence="12">
    <location>
        <begin position="777"/>
        <end position="939"/>
    </location>
</feature>
<name>A0ABP7XZQ3_9ACTN</name>
<comment type="cofactor">
    <cofactor evidence="1">
        <name>Zn(2+)</name>
        <dbReference type="ChEBI" id="CHEBI:29105"/>
    </cofactor>
</comment>
<accession>A0ABP7XZQ3</accession>
<dbReference type="Pfam" id="PF00754">
    <property type="entry name" value="F5_F8_type_C"/>
    <property type="match status" value="1"/>
</dbReference>
<evidence type="ECO:0000313" key="14">
    <source>
        <dbReference type="Proteomes" id="UP001501495"/>
    </source>
</evidence>
<dbReference type="EMBL" id="BAAAZH010000032">
    <property type="protein sequence ID" value="GAA4128491.1"/>
    <property type="molecule type" value="Genomic_DNA"/>
</dbReference>
<comment type="similarity">
    <text evidence="3">Belongs to the peptidase M36 family.</text>
</comment>
<evidence type="ECO:0000256" key="3">
    <source>
        <dbReference type="ARBA" id="ARBA00006006"/>
    </source>
</evidence>
<evidence type="ECO:0000256" key="2">
    <source>
        <dbReference type="ARBA" id="ARBA00004613"/>
    </source>
</evidence>
<evidence type="ECO:0000256" key="1">
    <source>
        <dbReference type="ARBA" id="ARBA00001947"/>
    </source>
</evidence>
<feature type="chain" id="PRO_5045274568" description="F5/8 type C domain-containing protein" evidence="11">
    <location>
        <begin position="27"/>
        <end position="1078"/>
    </location>
</feature>
<dbReference type="InterPro" id="IPR000421">
    <property type="entry name" value="FA58C"/>
</dbReference>
<feature type="signal peptide" evidence="11">
    <location>
        <begin position="1"/>
        <end position="26"/>
    </location>
</feature>
<dbReference type="PANTHER" id="PTHR33478:SF1">
    <property type="entry name" value="EXTRACELLULAR METALLOPROTEINASE MEP"/>
    <property type="match status" value="1"/>
</dbReference>
<evidence type="ECO:0000256" key="11">
    <source>
        <dbReference type="SAM" id="SignalP"/>
    </source>
</evidence>
<evidence type="ECO:0000256" key="8">
    <source>
        <dbReference type="ARBA" id="ARBA00022833"/>
    </source>
</evidence>
<comment type="subcellular location">
    <subcellularLocation>
        <location evidence="2">Secreted</location>
    </subcellularLocation>
</comment>
<dbReference type="InterPro" id="IPR001842">
    <property type="entry name" value="Peptidase_M36"/>
</dbReference>
<evidence type="ECO:0000256" key="9">
    <source>
        <dbReference type="ARBA" id="ARBA00023049"/>
    </source>
</evidence>
<dbReference type="Proteomes" id="UP001501495">
    <property type="component" value="Unassembled WGS sequence"/>
</dbReference>
<evidence type="ECO:0000259" key="12">
    <source>
        <dbReference type="PROSITE" id="PS50022"/>
    </source>
</evidence>
<dbReference type="InterPro" id="IPR027268">
    <property type="entry name" value="Peptidase_M4/M1_CTD_sf"/>
</dbReference>
<dbReference type="PROSITE" id="PS50022">
    <property type="entry name" value="FA58C_3"/>
    <property type="match status" value="1"/>
</dbReference>
<evidence type="ECO:0000256" key="6">
    <source>
        <dbReference type="ARBA" id="ARBA00022723"/>
    </source>
</evidence>
<keyword evidence="7" id="KW-0378">Hydrolase</keyword>
<keyword evidence="11" id="KW-0732">Signal</keyword>
<dbReference type="Gene3D" id="3.10.170.10">
    <property type="match status" value="1"/>
</dbReference>
<dbReference type="PANTHER" id="PTHR33478">
    <property type="entry name" value="EXTRACELLULAR METALLOPROTEINASE MEP"/>
    <property type="match status" value="1"/>
</dbReference>
<proteinExistence type="inferred from homology"/>
<dbReference type="Gene3D" id="1.10.390.10">
    <property type="entry name" value="Neutral Protease Domain 2"/>
    <property type="match status" value="1"/>
</dbReference>
<keyword evidence="9" id="KW-0482">Metalloprotease</keyword>
<gene>
    <name evidence="13" type="ORF">GCM10022215_40040</name>
</gene>
<evidence type="ECO:0000256" key="4">
    <source>
        <dbReference type="ARBA" id="ARBA00022525"/>
    </source>
</evidence>
<evidence type="ECO:0000256" key="10">
    <source>
        <dbReference type="ARBA" id="ARBA00023145"/>
    </source>
</evidence>
<comment type="caution">
    <text evidence="13">The sequence shown here is derived from an EMBL/GenBank/DDBJ whole genome shotgun (WGS) entry which is preliminary data.</text>
</comment>
<keyword evidence="5" id="KW-0645">Protease</keyword>
<dbReference type="Gene3D" id="2.60.120.260">
    <property type="entry name" value="Galactose-binding domain-like"/>
    <property type="match status" value="1"/>
</dbReference>
<dbReference type="RefSeq" id="WP_344735281.1">
    <property type="nucleotide sequence ID" value="NZ_BAAAZH010000032.1"/>
</dbReference>
<keyword evidence="10" id="KW-0865">Zymogen</keyword>
<evidence type="ECO:0000256" key="7">
    <source>
        <dbReference type="ARBA" id="ARBA00022801"/>
    </source>
</evidence>
<dbReference type="SUPFAM" id="SSF49785">
    <property type="entry name" value="Galactose-binding domain-like"/>
    <property type="match status" value="1"/>
</dbReference>
<keyword evidence="4" id="KW-0964">Secreted</keyword>
<evidence type="ECO:0000256" key="5">
    <source>
        <dbReference type="ARBA" id="ARBA00022670"/>
    </source>
</evidence>
<organism evidence="13 14">
    <name type="scientific">Nocardioides fonticola</name>
    <dbReference type="NCBI Taxonomy" id="450363"/>
    <lineage>
        <taxon>Bacteria</taxon>
        <taxon>Bacillati</taxon>
        <taxon>Actinomycetota</taxon>
        <taxon>Actinomycetes</taxon>
        <taxon>Propionibacteriales</taxon>
        <taxon>Nocardioidaceae</taxon>
        <taxon>Nocardioides</taxon>
    </lineage>
</organism>
<dbReference type="InterPro" id="IPR050371">
    <property type="entry name" value="Fungal_virulence_M36"/>
</dbReference>
<dbReference type="SUPFAM" id="SSF55486">
    <property type="entry name" value="Metalloproteases ('zincins'), catalytic domain"/>
    <property type="match status" value="1"/>
</dbReference>
<reference evidence="14" key="1">
    <citation type="journal article" date="2019" name="Int. J. Syst. Evol. Microbiol.">
        <title>The Global Catalogue of Microorganisms (GCM) 10K type strain sequencing project: providing services to taxonomists for standard genome sequencing and annotation.</title>
        <authorList>
            <consortium name="The Broad Institute Genomics Platform"/>
            <consortium name="The Broad Institute Genome Sequencing Center for Infectious Disease"/>
            <person name="Wu L."/>
            <person name="Ma J."/>
        </authorList>
    </citation>
    <scope>NUCLEOTIDE SEQUENCE [LARGE SCALE GENOMIC DNA]</scope>
    <source>
        <strain evidence="14">JCM 16703</strain>
    </source>
</reference>
<keyword evidence="14" id="KW-1185">Reference proteome</keyword>
<sequence>MTPLRRSLVAATALSVMAVPSFQTLAQAVGHDAARPQNPYTAAAAQAVLPAGDVIADLAFDSRATLPRLAPTALQRRAVAAFRGAQVTWNATGTPRMITIPGGALSGRSDAAPATIARAWLRTHAAAFGLRSADISRLALIRDHELPDIGATVVSFSQTFGSVVSGYGAILTVLVDRSGRVVHYAGDPVRSSRLTGSFDITPAEALSGVIKGLVPTLTGFVAKATGDVAGGYQVFGGGVLGADQYVRKVAFPTPSGGRAAYAVLSILGPDSAYATIVDAATGRPLLRKSLVQFESDGSVFENYPGAAKGGKQVVRSFGPTESSPGGYVDPTGLLGLPGVTLLGNNADAAKAWTVPLVAADQYNRTISPTSSFQFGFPDAWRTSDGATGSFVEDADAASTNLFWHHNRIHDEYYEFGFTEDAGNFQLLNNGGGSSPLGGDPIIGGAQSGALNLTAAVIALGRNNANMLTLPDGIPGFTNMYLWEPVDDAFEGKPRDGDFDATIIQHEYTHGLSNRYVGGGGLGSLGSTQAGAMGEGWSDWYAMNHLYREGLSRTAVVAAYVGDKHRGIRNWNYDENPLTYGEYGYDLTGPEVHADGELWTATLWELRRNILRAVGGNQAKASDIAEHIITDGMPLTPQGPSMLDARDGIVKAAEVRYGKTYLDEVWQAFANRGMGVSAKTAGETDTEPVPGFDVPTKSDNGRITFKVVNASTGKPIKGIRVLGGEFEARATPVATTNKAGIAKAPFVKGTHLLTFQAAGFGIQHETLRVTGDRVVRVALRPNVLSTQTGATVVKATSEQAATPASAILDDTEATSWRTADAGAPYNDGKPASVVVKLGQRSSIDTLGVSVYKPTTAPRFAAAKQVKVETSTDGKRWTVAKVASFSFTGPRPTAPDLNLQTLKLAKPVSASFVRVTPLKTFGDGATNAGTAIVAEVQAFGSTRGVTPKAPKPDKPKTVSGDVAVGNIAQASLLGLDPYRPGVTELSWSCPGLPSANGVDASFNEVPTGYGDGQHLATLKADVPIGEFQVWFYDESCTAIAGGGFILDGESAVVPAGAAYVGFLLMYGAGATYSITITDPQ</sequence>